<gene>
    <name evidence="1" type="ordered locus">VIT_13s0106g00810</name>
</gene>
<keyword evidence="2" id="KW-1185">Reference proteome</keyword>
<dbReference type="EMBL" id="FN596257">
    <property type="protein sequence ID" value="CBI35264.3"/>
    <property type="molecule type" value="Genomic_DNA"/>
</dbReference>
<sequence>MFYFSKEHSFASTLSVLVLFAYLACFGPSSRATFPTKTNLCGALPSSPSSFRPSKLTRLLSESVTEYINQRHIDSGNPLWIHGWNADWFFFPAIRQINVGLELVCLG</sequence>
<protein>
    <submittedName>
        <fullName evidence="1">Uncharacterized protein</fullName>
    </submittedName>
</protein>
<accession>D7TXN9</accession>
<name>D7TXN9_VITVI</name>
<dbReference type="HOGENOM" id="CLU_2214798_0_0_1"/>
<reference evidence="2" key="1">
    <citation type="journal article" date="2007" name="Nature">
        <title>The grapevine genome sequence suggests ancestral hexaploidization in major angiosperm phyla.</title>
        <authorList>
            <consortium name="The French-Italian Public Consortium for Grapevine Genome Characterization."/>
            <person name="Jaillon O."/>
            <person name="Aury J.-M."/>
            <person name="Noel B."/>
            <person name="Policriti A."/>
            <person name="Clepet C."/>
            <person name="Casagrande A."/>
            <person name="Choisne N."/>
            <person name="Aubourg S."/>
            <person name="Vitulo N."/>
            <person name="Jubin C."/>
            <person name="Vezzi A."/>
            <person name="Legeai F."/>
            <person name="Hugueney P."/>
            <person name="Dasilva C."/>
            <person name="Horner D."/>
            <person name="Mica E."/>
            <person name="Jublot D."/>
            <person name="Poulain J."/>
            <person name="Bruyere C."/>
            <person name="Billault A."/>
            <person name="Segurens B."/>
            <person name="Gouyvenoux M."/>
            <person name="Ugarte E."/>
            <person name="Cattonaro F."/>
            <person name="Anthouard V."/>
            <person name="Vico V."/>
            <person name="Del Fabbro C."/>
            <person name="Alaux M."/>
            <person name="Di Gaspero G."/>
            <person name="Dumas V."/>
            <person name="Felice N."/>
            <person name="Paillard S."/>
            <person name="Juman I."/>
            <person name="Moroldo M."/>
            <person name="Scalabrin S."/>
            <person name="Canaguier A."/>
            <person name="Le Clainche I."/>
            <person name="Malacrida G."/>
            <person name="Durand E."/>
            <person name="Pesole G."/>
            <person name="Laucou V."/>
            <person name="Chatelet P."/>
            <person name="Merdinoglu D."/>
            <person name="Delledonne M."/>
            <person name="Pezzotti M."/>
            <person name="Lecharny A."/>
            <person name="Scarpelli C."/>
            <person name="Artiguenave F."/>
            <person name="Pe M.E."/>
            <person name="Valle G."/>
            <person name="Morgante M."/>
            <person name="Caboche M."/>
            <person name="Adam-Blondon A.-F."/>
            <person name="Weissenbach J."/>
            <person name="Quetier F."/>
            <person name="Wincker P."/>
        </authorList>
    </citation>
    <scope>NUCLEOTIDE SEQUENCE [LARGE SCALE GENOMIC DNA]</scope>
    <source>
        <strain evidence="2">cv. Pinot noir / PN40024</strain>
    </source>
</reference>
<proteinExistence type="predicted"/>
<dbReference type="Proteomes" id="UP000009183">
    <property type="component" value="Chromosome 13"/>
</dbReference>
<evidence type="ECO:0000313" key="1">
    <source>
        <dbReference type="EMBL" id="CBI35264.3"/>
    </source>
</evidence>
<organism evidence="1 2">
    <name type="scientific">Vitis vinifera</name>
    <name type="common">Grape</name>
    <dbReference type="NCBI Taxonomy" id="29760"/>
    <lineage>
        <taxon>Eukaryota</taxon>
        <taxon>Viridiplantae</taxon>
        <taxon>Streptophyta</taxon>
        <taxon>Embryophyta</taxon>
        <taxon>Tracheophyta</taxon>
        <taxon>Spermatophyta</taxon>
        <taxon>Magnoliopsida</taxon>
        <taxon>eudicotyledons</taxon>
        <taxon>Gunneridae</taxon>
        <taxon>Pentapetalae</taxon>
        <taxon>rosids</taxon>
        <taxon>Vitales</taxon>
        <taxon>Vitaceae</taxon>
        <taxon>Viteae</taxon>
        <taxon>Vitis</taxon>
    </lineage>
</organism>
<dbReference type="PaxDb" id="29760-VIT_13s0106g00810.t01"/>
<evidence type="ECO:0000313" key="2">
    <source>
        <dbReference type="Proteomes" id="UP000009183"/>
    </source>
</evidence>
<dbReference type="InParanoid" id="D7TXN9"/>
<dbReference type="AlphaFoldDB" id="D7TXN9"/>